<name>A0A0F9CLF5_9ZZZZ</name>
<dbReference type="AlphaFoldDB" id="A0A0F9CLF5"/>
<comment type="caution">
    <text evidence="1">The sequence shown here is derived from an EMBL/GenBank/DDBJ whole genome shotgun (WGS) entry which is preliminary data.</text>
</comment>
<feature type="non-terminal residue" evidence="1">
    <location>
        <position position="26"/>
    </location>
</feature>
<sequence>MIGVVSLPVVRVTEDGRTDIEDVVTR</sequence>
<organism evidence="1">
    <name type="scientific">marine sediment metagenome</name>
    <dbReference type="NCBI Taxonomy" id="412755"/>
    <lineage>
        <taxon>unclassified sequences</taxon>
        <taxon>metagenomes</taxon>
        <taxon>ecological metagenomes</taxon>
    </lineage>
</organism>
<accession>A0A0F9CLF5</accession>
<protein>
    <submittedName>
        <fullName evidence="1">Uncharacterized protein</fullName>
    </submittedName>
</protein>
<reference evidence="1" key="1">
    <citation type="journal article" date="2015" name="Nature">
        <title>Complex archaea that bridge the gap between prokaryotes and eukaryotes.</title>
        <authorList>
            <person name="Spang A."/>
            <person name="Saw J.H."/>
            <person name="Jorgensen S.L."/>
            <person name="Zaremba-Niedzwiedzka K."/>
            <person name="Martijn J."/>
            <person name="Lind A.E."/>
            <person name="van Eijk R."/>
            <person name="Schleper C."/>
            <person name="Guy L."/>
            <person name="Ettema T.J."/>
        </authorList>
    </citation>
    <scope>NUCLEOTIDE SEQUENCE</scope>
</reference>
<gene>
    <name evidence="1" type="ORF">LCGC14_2387050</name>
</gene>
<dbReference type="EMBL" id="LAZR01035533">
    <property type="protein sequence ID" value="KKL27247.1"/>
    <property type="molecule type" value="Genomic_DNA"/>
</dbReference>
<proteinExistence type="predicted"/>
<evidence type="ECO:0000313" key="1">
    <source>
        <dbReference type="EMBL" id="KKL27247.1"/>
    </source>
</evidence>